<evidence type="ECO:0000256" key="1">
    <source>
        <dbReference type="SAM" id="MobiDB-lite"/>
    </source>
</evidence>
<dbReference type="AlphaFoldDB" id="A0A6J4UJP4"/>
<feature type="compositionally biased region" description="Basic residues" evidence="1">
    <location>
        <begin position="34"/>
        <end position="48"/>
    </location>
</feature>
<reference evidence="2" key="1">
    <citation type="submission" date="2020-02" db="EMBL/GenBank/DDBJ databases">
        <authorList>
            <person name="Meier V. D."/>
        </authorList>
    </citation>
    <scope>NUCLEOTIDE SEQUENCE</scope>
    <source>
        <strain evidence="2">AVDCRST_MAG88</strain>
    </source>
</reference>
<feature type="non-terminal residue" evidence="2">
    <location>
        <position position="84"/>
    </location>
</feature>
<organism evidence="2">
    <name type="scientific">uncultured Thermomicrobiales bacterium</name>
    <dbReference type="NCBI Taxonomy" id="1645740"/>
    <lineage>
        <taxon>Bacteria</taxon>
        <taxon>Pseudomonadati</taxon>
        <taxon>Thermomicrobiota</taxon>
        <taxon>Thermomicrobia</taxon>
        <taxon>Thermomicrobiales</taxon>
        <taxon>environmental samples</taxon>
    </lineage>
</organism>
<proteinExistence type="predicted"/>
<name>A0A6J4UJP4_9BACT</name>
<evidence type="ECO:0000313" key="2">
    <source>
        <dbReference type="EMBL" id="CAA9551224.1"/>
    </source>
</evidence>
<gene>
    <name evidence="2" type="ORF">AVDCRST_MAG88-790</name>
</gene>
<feature type="non-terminal residue" evidence="2">
    <location>
        <position position="1"/>
    </location>
</feature>
<sequence length="84" mass="9433">PCWPASWSRARVCPPGCGPSRRRCRPATPSTRCGRARSARRRWPRRGARSSPPWPCRGSTRRSVSWRYGGLKMRPSVPASSISI</sequence>
<protein>
    <submittedName>
        <fullName evidence="2">Uncharacterized protein</fullName>
    </submittedName>
</protein>
<accession>A0A6J4UJP4</accession>
<dbReference type="EMBL" id="CADCWM010000277">
    <property type="protein sequence ID" value="CAA9551224.1"/>
    <property type="molecule type" value="Genomic_DNA"/>
</dbReference>
<feature type="region of interest" description="Disordered" evidence="1">
    <location>
        <begin position="28"/>
        <end position="56"/>
    </location>
</feature>